<evidence type="ECO:0000313" key="2">
    <source>
        <dbReference type="Proteomes" id="UP000217676"/>
    </source>
</evidence>
<proteinExistence type="predicted"/>
<protein>
    <submittedName>
        <fullName evidence="1">Uncharacterized protein</fullName>
    </submittedName>
</protein>
<dbReference type="AlphaFoldDB" id="A0A169PGX1"/>
<keyword evidence="2" id="KW-1185">Reference proteome</keyword>
<gene>
    <name evidence="1" type="ORF">SLA_6912</name>
</gene>
<dbReference type="Proteomes" id="UP000217676">
    <property type="component" value="Chromosome"/>
</dbReference>
<accession>A0A169PGX1</accession>
<sequence length="160" mass="17733">MQDLVVEVGEEASVATPMRVDLGIEQHHRLGRPAARHTIANHVPEELPDRRAGRGRVVPGLLGFSAPIHGQRSLERASLTPAGTSERLVLRLGPAWCPLSGRWPSRPPGFDAEKYKERNAVERCVARLDQWRGLALRTDELSITYQAALHVASIVIRVRC</sequence>
<dbReference type="EMBL" id="AP017424">
    <property type="protein sequence ID" value="BAU87778.1"/>
    <property type="molecule type" value="Genomic_DNA"/>
</dbReference>
<dbReference type="KEGG" id="slau:SLA_6912"/>
<reference evidence="1 2" key="1">
    <citation type="journal article" date="2016" name="Genome Announc.">
        <title>Complete Genome Sequence of Thiostrepton-Producing Streptomyces laurentii ATCC 31255.</title>
        <authorList>
            <person name="Doi K."/>
            <person name="Fujino Y."/>
            <person name="Nagayoshi Y."/>
            <person name="Ohshima T."/>
            <person name="Ogata S."/>
        </authorList>
    </citation>
    <scope>NUCLEOTIDE SEQUENCE [LARGE SCALE GENOMIC DNA]</scope>
    <source>
        <strain evidence="1 2">ATCC 31255</strain>
    </source>
</reference>
<name>A0A169PGX1_STRLU</name>
<evidence type="ECO:0000313" key="1">
    <source>
        <dbReference type="EMBL" id="BAU87778.1"/>
    </source>
</evidence>
<organism evidence="1 2">
    <name type="scientific">Streptomyces laurentii</name>
    <dbReference type="NCBI Taxonomy" id="39478"/>
    <lineage>
        <taxon>Bacteria</taxon>
        <taxon>Bacillati</taxon>
        <taxon>Actinomycetota</taxon>
        <taxon>Actinomycetes</taxon>
        <taxon>Kitasatosporales</taxon>
        <taxon>Streptomycetaceae</taxon>
        <taxon>Streptomyces</taxon>
    </lineage>
</organism>